<evidence type="ECO:0000313" key="15">
    <source>
        <dbReference type="EMBL" id="PIZ96838.1"/>
    </source>
</evidence>
<proteinExistence type="inferred from homology"/>
<dbReference type="InterPro" id="IPR006195">
    <property type="entry name" value="aa-tRNA-synth_II"/>
</dbReference>
<evidence type="ECO:0000256" key="1">
    <source>
        <dbReference type="ARBA" id="ARBA00008226"/>
    </source>
</evidence>
<dbReference type="FunFam" id="3.40.50.800:FF:000001">
    <property type="entry name" value="Threonine--tRNA ligase"/>
    <property type="match status" value="1"/>
</dbReference>
<dbReference type="CDD" id="cd00860">
    <property type="entry name" value="ThrRS_anticodon"/>
    <property type="match status" value="1"/>
</dbReference>
<dbReference type="InterPro" id="IPR033728">
    <property type="entry name" value="ThrRS_core"/>
</dbReference>
<evidence type="ECO:0000256" key="4">
    <source>
        <dbReference type="ARBA" id="ARBA00022598"/>
    </source>
</evidence>
<dbReference type="Pfam" id="PF07973">
    <property type="entry name" value="tRNA_SAD"/>
    <property type="match status" value="1"/>
</dbReference>
<dbReference type="InterPro" id="IPR002314">
    <property type="entry name" value="aa-tRNA-synt_IIb"/>
</dbReference>
<dbReference type="GO" id="GO:0005737">
    <property type="term" value="C:cytoplasm"/>
    <property type="evidence" value="ECO:0007669"/>
    <property type="project" value="UniProtKB-SubCell"/>
</dbReference>
<dbReference type="GO" id="GO:0004829">
    <property type="term" value="F:threonine-tRNA ligase activity"/>
    <property type="evidence" value="ECO:0007669"/>
    <property type="project" value="UniProtKB-UniRule"/>
</dbReference>
<evidence type="ECO:0000256" key="3">
    <source>
        <dbReference type="ARBA" id="ARBA00022555"/>
    </source>
</evidence>
<comment type="subcellular location">
    <subcellularLocation>
        <location evidence="13">Cytoplasm</location>
    </subcellularLocation>
</comment>
<evidence type="ECO:0000256" key="13">
    <source>
        <dbReference type="HAMAP-Rule" id="MF_00184"/>
    </source>
</evidence>
<evidence type="ECO:0000256" key="9">
    <source>
        <dbReference type="ARBA" id="ARBA00022884"/>
    </source>
</evidence>
<comment type="caution">
    <text evidence="15">The sequence shown here is derived from an EMBL/GenBank/DDBJ whole genome shotgun (WGS) entry which is preliminary data.</text>
</comment>
<evidence type="ECO:0000256" key="8">
    <source>
        <dbReference type="ARBA" id="ARBA00022840"/>
    </source>
</evidence>
<keyword evidence="8 13" id="KW-0067">ATP-binding</keyword>
<dbReference type="Gene3D" id="3.30.930.10">
    <property type="entry name" value="Bira Bifunctional Protein, Domain 2"/>
    <property type="match status" value="1"/>
</dbReference>
<dbReference type="GO" id="GO:0000049">
    <property type="term" value="F:tRNA binding"/>
    <property type="evidence" value="ECO:0007669"/>
    <property type="project" value="UniProtKB-KW"/>
</dbReference>
<dbReference type="GO" id="GO:0006435">
    <property type="term" value="P:threonyl-tRNA aminoacylation"/>
    <property type="evidence" value="ECO:0007669"/>
    <property type="project" value="UniProtKB-UniRule"/>
</dbReference>
<dbReference type="InterPro" id="IPR012947">
    <property type="entry name" value="tRNA_SAD"/>
</dbReference>
<dbReference type="AlphaFoldDB" id="A0A2M7VBZ0"/>
<dbReference type="SUPFAM" id="SSF55681">
    <property type="entry name" value="Class II aaRS and biotin synthetases"/>
    <property type="match status" value="1"/>
</dbReference>
<dbReference type="EMBL" id="PFPL01000006">
    <property type="protein sequence ID" value="PIZ96838.1"/>
    <property type="molecule type" value="Genomic_DNA"/>
</dbReference>
<dbReference type="HAMAP" id="MF_00184">
    <property type="entry name" value="Thr_tRNA_synth"/>
    <property type="match status" value="1"/>
</dbReference>
<keyword evidence="9 13" id="KW-0694">RNA-binding</keyword>
<evidence type="ECO:0000256" key="10">
    <source>
        <dbReference type="ARBA" id="ARBA00022917"/>
    </source>
</evidence>
<accession>A0A2M7VBZ0</accession>
<dbReference type="PANTHER" id="PTHR11451">
    <property type="entry name" value="THREONINE-TRNA LIGASE"/>
    <property type="match status" value="1"/>
</dbReference>
<dbReference type="SMART" id="SM00863">
    <property type="entry name" value="tRNA_SAD"/>
    <property type="match status" value="1"/>
</dbReference>
<keyword evidence="5 13" id="KW-0479">Metal-binding</keyword>
<dbReference type="InterPro" id="IPR018163">
    <property type="entry name" value="Thr/Ala-tRNA-synth_IIc_edit"/>
</dbReference>
<dbReference type="NCBIfam" id="TIGR00418">
    <property type="entry name" value="thrS"/>
    <property type="match status" value="1"/>
</dbReference>
<protein>
    <recommendedName>
        <fullName evidence="13">Threonine--tRNA ligase</fullName>
        <ecNumber evidence="13">6.1.1.3</ecNumber>
    </recommendedName>
    <alternativeName>
        <fullName evidence="13">Threonyl-tRNA synthetase</fullName>
        <shortName evidence="13">ThrRS</shortName>
    </alternativeName>
</protein>
<comment type="caution">
    <text evidence="13">Lacks conserved residue(s) required for the propagation of feature annotation.</text>
</comment>
<keyword evidence="6 13" id="KW-0547">Nucleotide-binding</keyword>
<dbReference type="Pfam" id="PF03129">
    <property type="entry name" value="HGTP_anticodon"/>
    <property type="match status" value="1"/>
</dbReference>
<dbReference type="InterPro" id="IPR045864">
    <property type="entry name" value="aa-tRNA-synth_II/BPL/LPL"/>
</dbReference>
<name>A0A2M7VBZ0_9BACT</name>
<keyword evidence="3 13" id="KW-0820">tRNA-binding</keyword>
<dbReference type="Gene3D" id="3.40.50.800">
    <property type="entry name" value="Anticodon-binding domain"/>
    <property type="match status" value="1"/>
</dbReference>
<dbReference type="Gene3D" id="3.30.980.10">
    <property type="entry name" value="Threonyl-trna Synthetase, Chain A, domain 2"/>
    <property type="match status" value="1"/>
</dbReference>
<keyword evidence="11 13" id="KW-0030">Aminoacyl-tRNA synthetase</keyword>
<evidence type="ECO:0000259" key="14">
    <source>
        <dbReference type="PROSITE" id="PS50862"/>
    </source>
</evidence>
<dbReference type="InterPro" id="IPR002320">
    <property type="entry name" value="Thr-tRNA-ligase_IIa"/>
</dbReference>
<dbReference type="Proteomes" id="UP000231453">
    <property type="component" value="Unassembled WGS sequence"/>
</dbReference>
<dbReference type="PANTHER" id="PTHR11451:SF44">
    <property type="entry name" value="THREONINE--TRNA LIGASE, CHLOROPLASTIC_MITOCHONDRIAL 2"/>
    <property type="match status" value="1"/>
</dbReference>
<evidence type="ECO:0000256" key="12">
    <source>
        <dbReference type="ARBA" id="ARBA00049515"/>
    </source>
</evidence>
<dbReference type="InterPro" id="IPR047246">
    <property type="entry name" value="ThrRS_anticodon"/>
</dbReference>
<keyword evidence="4 13" id="KW-0436">Ligase</keyword>
<evidence type="ECO:0000256" key="6">
    <source>
        <dbReference type="ARBA" id="ARBA00022741"/>
    </source>
</evidence>
<dbReference type="InterPro" id="IPR004154">
    <property type="entry name" value="Anticodon-bd"/>
</dbReference>
<keyword evidence="7 13" id="KW-0862">Zinc</keyword>
<keyword evidence="10 13" id="KW-0648">Protein biosynthesis</keyword>
<organism evidence="15 16">
    <name type="scientific">Candidatus Magasanikbacteria bacterium CG_4_10_14_0_2_um_filter_33_14</name>
    <dbReference type="NCBI Taxonomy" id="1974636"/>
    <lineage>
        <taxon>Bacteria</taxon>
        <taxon>Candidatus Magasanikiibacteriota</taxon>
    </lineage>
</organism>
<feature type="binding site" evidence="13">
    <location>
        <position position="291"/>
    </location>
    <ligand>
        <name>Zn(2+)</name>
        <dbReference type="ChEBI" id="CHEBI:29105"/>
        <note>catalytic</note>
    </ligand>
</feature>
<dbReference type="GO" id="GO:0005524">
    <property type="term" value="F:ATP binding"/>
    <property type="evidence" value="ECO:0007669"/>
    <property type="project" value="UniProtKB-UniRule"/>
</dbReference>
<comment type="subunit">
    <text evidence="13">Homodimer.</text>
</comment>
<evidence type="ECO:0000256" key="2">
    <source>
        <dbReference type="ARBA" id="ARBA00022490"/>
    </source>
</evidence>
<keyword evidence="2 13" id="KW-0963">Cytoplasm</keyword>
<evidence type="ECO:0000313" key="16">
    <source>
        <dbReference type="Proteomes" id="UP000231453"/>
    </source>
</evidence>
<feature type="binding site" evidence="13">
    <location>
        <position position="473"/>
    </location>
    <ligand>
        <name>Zn(2+)</name>
        <dbReference type="ChEBI" id="CHEBI:29105"/>
        <note>catalytic</note>
    </ligand>
</feature>
<dbReference type="InterPro" id="IPR036621">
    <property type="entry name" value="Anticodon-bd_dom_sf"/>
</dbReference>
<evidence type="ECO:0000256" key="11">
    <source>
        <dbReference type="ARBA" id="ARBA00023146"/>
    </source>
</evidence>
<gene>
    <name evidence="13" type="primary">thrS</name>
    <name evidence="15" type="ORF">COX80_00355</name>
</gene>
<reference evidence="16" key="1">
    <citation type="submission" date="2017-09" db="EMBL/GenBank/DDBJ databases">
        <title>Depth-based differentiation of microbial function through sediment-hosted aquifers and enrichment of novel symbionts in the deep terrestrial subsurface.</title>
        <authorList>
            <person name="Probst A.J."/>
            <person name="Ladd B."/>
            <person name="Jarett J.K."/>
            <person name="Geller-Mcgrath D.E."/>
            <person name="Sieber C.M.K."/>
            <person name="Emerson J.B."/>
            <person name="Anantharaman K."/>
            <person name="Thomas B.C."/>
            <person name="Malmstrom R."/>
            <person name="Stieglmeier M."/>
            <person name="Klingl A."/>
            <person name="Woyke T."/>
            <person name="Ryan C.M."/>
            <person name="Banfield J.F."/>
        </authorList>
    </citation>
    <scope>NUCLEOTIDE SEQUENCE [LARGE SCALE GENOMIC DNA]</scope>
</reference>
<dbReference type="PRINTS" id="PR01047">
    <property type="entry name" value="TRNASYNTHTHR"/>
</dbReference>
<comment type="cofactor">
    <cofactor evidence="13">
        <name>Zn(2+)</name>
        <dbReference type="ChEBI" id="CHEBI:29105"/>
    </cofactor>
    <text evidence="13">Binds 1 zinc ion per subunit.</text>
</comment>
<dbReference type="GO" id="GO:0046872">
    <property type="term" value="F:metal ion binding"/>
    <property type="evidence" value="ECO:0007669"/>
    <property type="project" value="UniProtKB-KW"/>
</dbReference>
<dbReference type="Gene3D" id="3.30.54.20">
    <property type="match status" value="1"/>
</dbReference>
<dbReference type="EC" id="6.1.1.3" evidence="13"/>
<dbReference type="PROSITE" id="PS50862">
    <property type="entry name" value="AA_TRNA_LIGASE_II"/>
    <property type="match status" value="1"/>
</dbReference>
<comment type="similarity">
    <text evidence="1 13">Belongs to the class-II aminoacyl-tRNA synthetase family.</text>
</comment>
<evidence type="ECO:0000256" key="5">
    <source>
        <dbReference type="ARBA" id="ARBA00022723"/>
    </source>
</evidence>
<dbReference type="SUPFAM" id="SSF55186">
    <property type="entry name" value="ThrRS/AlaRS common domain"/>
    <property type="match status" value="1"/>
</dbReference>
<dbReference type="CDD" id="cd00771">
    <property type="entry name" value="ThrRS_core"/>
    <property type="match status" value="1"/>
</dbReference>
<feature type="binding site" evidence="13">
    <location>
        <position position="342"/>
    </location>
    <ligand>
        <name>Zn(2+)</name>
        <dbReference type="ChEBI" id="CHEBI:29105"/>
        <note>catalytic</note>
    </ligand>
</feature>
<dbReference type="FunFam" id="3.30.930.10:FF:000002">
    <property type="entry name" value="Threonine--tRNA ligase"/>
    <property type="match status" value="1"/>
</dbReference>
<feature type="domain" description="Aminoacyl-transfer RNA synthetases class-II family profile" evidence="14">
    <location>
        <begin position="224"/>
        <end position="496"/>
    </location>
</feature>
<sequence length="599" mass="69097">MSEQNNLEKMRHSCAHVVAAAIKELYPNAKFGVGPVVENGFFYDVDLDTTLSDADLKNIQKKAEHLIKQNIPFERQEMPIDEAISLFASMNQDYKVSLLKDLKERGTTKMSEEELQDVGGSVENVSVYKTGNFTDLCRGPHVESTKEIKVFKLTKIAGAYWRGDANNPQLQRVYGVCFETKDQMAQYFHMMEEAEKRDHRKIGTELELFAFDEEVGPGLPLWLPKGTVITDALENLAKEMENKQGYKRVGSPHIAKEALYLRSGHLPYYAESMFPPMEMDNEKYYLKAMNCPHHHKIFAATPKSYRDLPLRLAEYGHCYRYEDSGSLFGIMRVRSMKMNDAHIYCTEEQFEAEFKKVIELYLYYFKIFGIEKYQMRLSKHSTEGLGKKYVNEPELWIKTEEQVRKALVHLNVPFVEVENEAAFYGPKIDVQIWSVIGREFTLATNQLDFAVPARFDLTYIDKDGQEKTPICIHRAPLSTHERMVGFLIEHYAGAFPVWLSPYQVHFVPVSEKHVEGARKLVEEFEAIGLRISIDEADETVGKKIRNASKQKTPYVVVVGDKELSGEDWQIRIFGQEEQISMSKEDFMKKVKEENDDRKS</sequence>
<dbReference type="Pfam" id="PF00587">
    <property type="entry name" value="tRNA-synt_2b"/>
    <property type="match status" value="1"/>
</dbReference>
<evidence type="ECO:0000256" key="7">
    <source>
        <dbReference type="ARBA" id="ARBA00022833"/>
    </source>
</evidence>
<dbReference type="FunFam" id="3.30.980.10:FF:000005">
    <property type="entry name" value="Threonyl-tRNA synthetase, mitochondrial"/>
    <property type="match status" value="1"/>
</dbReference>
<comment type="catalytic activity">
    <reaction evidence="12 13">
        <text>tRNA(Thr) + L-threonine + ATP = L-threonyl-tRNA(Thr) + AMP + diphosphate + H(+)</text>
        <dbReference type="Rhea" id="RHEA:24624"/>
        <dbReference type="Rhea" id="RHEA-COMP:9670"/>
        <dbReference type="Rhea" id="RHEA-COMP:9704"/>
        <dbReference type="ChEBI" id="CHEBI:15378"/>
        <dbReference type="ChEBI" id="CHEBI:30616"/>
        <dbReference type="ChEBI" id="CHEBI:33019"/>
        <dbReference type="ChEBI" id="CHEBI:57926"/>
        <dbReference type="ChEBI" id="CHEBI:78442"/>
        <dbReference type="ChEBI" id="CHEBI:78534"/>
        <dbReference type="ChEBI" id="CHEBI:456215"/>
        <dbReference type="EC" id="6.1.1.3"/>
    </reaction>
</comment>
<dbReference type="SUPFAM" id="SSF52954">
    <property type="entry name" value="Class II aaRS ABD-related"/>
    <property type="match status" value="1"/>
</dbReference>